<organism evidence="1 2">
    <name type="scientific">Streblomastix strix</name>
    <dbReference type="NCBI Taxonomy" id="222440"/>
    <lineage>
        <taxon>Eukaryota</taxon>
        <taxon>Metamonada</taxon>
        <taxon>Preaxostyla</taxon>
        <taxon>Oxymonadida</taxon>
        <taxon>Streblomastigidae</taxon>
        <taxon>Streblomastix</taxon>
    </lineage>
</organism>
<evidence type="ECO:0000313" key="1">
    <source>
        <dbReference type="EMBL" id="KAA6396313.1"/>
    </source>
</evidence>
<dbReference type="AlphaFoldDB" id="A0A5J4WNC9"/>
<sequence>MDTQRQDYYLKSLALTAPARGALSKFADGQYAFIIDSDFLTTVTEGIDVKKISEYFGVIMHDGWKRLLEHYGGSPAIEREVFSVSGITKMLDKNPMRLGVSMKKNTDKGSSTNKLQKYVQISKYYTDQKILFAIAHELQFPDHCNFRIWTISDNPRPFRFTRFADFKSTIGDTDAIQVELVDTSKGKSNINYPDPWNVGEVKQVMSQEGGYAAQRTALHSQGVQIDHKKCQIWRRSKRAARFKKIDLKLTINSILKTMYVTHRQRAGGLIVKGFGELKQLIEVCGCGETSKIKSFQCPAGTNSIHYLLQFQLNRNTLIYAKLIIKTQQICSFEASPALLQIVFQKLHIRRSRTFNKLLVIFALTALSFGAQYKIHNVKDFTQIPIHDPEVITWPKSFRSWDSNGLLKDNFGCDLDYGYGYTTLGKKKPVADIEETATEFQSIADDQIGKTKGSKNIMYSDYTAIHDKCQAFPNYYDSLDRIGLISNFIDKDYDFYPSYEYAIAKGPKKAYDSRDPQKSLPSISGRYTNVDGEIYRYERDLNINCHRGNFEDYIDDSIYNYGVVSDECYPNDFKDFPG</sequence>
<dbReference type="EMBL" id="SNRW01001458">
    <property type="protein sequence ID" value="KAA6396313.1"/>
    <property type="molecule type" value="Genomic_DNA"/>
</dbReference>
<reference evidence="1 2" key="1">
    <citation type="submission" date="2019-03" db="EMBL/GenBank/DDBJ databases">
        <title>Single cell metagenomics reveals metabolic interactions within the superorganism composed of flagellate Streblomastix strix and complex community of Bacteroidetes bacteria on its surface.</title>
        <authorList>
            <person name="Treitli S.C."/>
            <person name="Kolisko M."/>
            <person name="Husnik F."/>
            <person name="Keeling P."/>
            <person name="Hampl V."/>
        </authorList>
    </citation>
    <scope>NUCLEOTIDE SEQUENCE [LARGE SCALE GENOMIC DNA]</scope>
    <source>
        <strain evidence="1">ST1C</strain>
    </source>
</reference>
<name>A0A5J4WNC9_9EUKA</name>
<dbReference type="Proteomes" id="UP000324800">
    <property type="component" value="Unassembled WGS sequence"/>
</dbReference>
<gene>
    <name evidence="1" type="ORF">EZS28_008162</name>
</gene>
<comment type="caution">
    <text evidence="1">The sequence shown here is derived from an EMBL/GenBank/DDBJ whole genome shotgun (WGS) entry which is preliminary data.</text>
</comment>
<protein>
    <submittedName>
        <fullName evidence="1">Uncharacterized protein</fullName>
    </submittedName>
</protein>
<accession>A0A5J4WNC9</accession>
<proteinExistence type="predicted"/>
<evidence type="ECO:0000313" key="2">
    <source>
        <dbReference type="Proteomes" id="UP000324800"/>
    </source>
</evidence>
<feature type="non-terminal residue" evidence="1">
    <location>
        <position position="577"/>
    </location>
</feature>